<dbReference type="Pfam" id="PF08617">
    <property type="entry name" value="CGI-121"/>
    <property type="match status" value="1"/>
</dbReference>
<dbReference type="AlphaFoldDB" id="A0A3B4FDT6"/>
<keyword evidence="6 11" id="KW-0539">Nucleus</keyword>
<comment type="subcellular location">
    <subcellularLocation>
        <location evidence="2">Cytoplasm</location>
        <location evidence="2">Cytosol</location>
    </subcellularLocation>
    <subcellularLocation>
        <location evidence="1">Nucleus</location>
    </subcellularLocation>
</comment>
<keyword evidence="5" id="KW-0819">tRNA processing</keyword>
<dbReference type="GO" id="GO:0000408">
    <property type="term" value="C:EKC/KEOPS complex"/>
    <property type="evidence" value="ECO:0007669"/>
    <property type="project" value="TreeGrafter"/>
</dbReference>
<dbReference type="SUPFAM" id="SSF143870">
    <property type="entry name" value="PF0523-like"/>
    <property type="match status" value="1"/>
</dbReference>
<evidence type="ECO:0000256" key="7">
    <source>
        <dbReference type="ARBA" id="ARBA00069793"/>
    </source>
</evidence>
<evidence type="ECO:0000256" key="2">
    <source>
        <dbReference type="ARBA" id="ARBA00004514"/>
    </source>
</evidence>
<name>A0A3B4FDT6_9CICH</name>
<organism evidence="12">
    <name type="scientific">Pundamilia nyererei</name>
    <dbReference type="NCBI Taxonomy" id="303518"/>
    <lineage>
        <taxon>Eukaryota</taxon>
        <taxon>Metazoa</taxon>
        <taxon>Chordata</taxon>
        <taxon>Craniata</taxon>
        <taxon>Vertebrata</taxon>
        <taxon>Euteleostomi</taxon>
        <taxon>Actinopterygii</taxon>
        <taxon>Neopterygii</taxon>
        <taxon>Teleostei</taxon>
        <taxon>Neoteleostei</taxon>
        <taxon>Acanthomorphata</taxon>
        <taxon>Ovalentaria</taxon>
        <taxon>Cichlomorphae</taxon>
        <taxon>Cichliformes</taxon>
        <taxon>Cichlidae</taxon>
        <taxon>African cichlids</taxon>
        <taxon>Pseudocrenilabrinae</taxon>
        <taxon>Haplochromini</taxon>
        <taxon>Pundamilia</taxon>
    </lineage>
</organism>
<evidence type="ECO:0000313" key="14">
    <source>
        <dbReference type="RefSeq" id="XP_005725157.1"/>
    </source>
</evidence>
<evidence type="ECO:0000313" key="15">
    <source>
        <dbReference type="RefSeq" id="XP_005725158.1"/>
    </source>
</evidence>
<evidence type="ECO:0000313" key="13">
    <source>
        <dbReference type="Proteomes" id="UP000695023"/>
    </source>
</evidence>
<gene>
    <name evidence="14 15" type="primary">tprkb</name>
</gene>
<dbReference type="FunFam" id="3.30.2380.10:FF:000001">
    <property type="entry name" value="EKC/KEOPS complex subunit TPRKB"/>
    <property type="match status" value="1"/>
</dbReference>
<proteinExistence type="inferred from homology"/>
<evidence type="ECO:0000256" key="10">
    <source>
        <dbReference type="ARBA" id="ARBA00077744"/>
    </source>
</evidence>
<evidence type="ECO:0000256" key="11">
    <source>
        <dbReference type="RuleBase" id="RU004398"/>
    </source>
</evidence>
<dbReference type="Ensembl" id="ENSPNYT00000007475.1">
    <property type="protein sequence ID" value="ENSPNYP00000007296.1"/>
    <property type="gene ID" value="ENSPNYG00000005590.1"/>
</dbReference>
<protein>
    <recommendedName>
        <fullName evidence="7">EKC/KEOPS complex subunit TPRKB</fullName>
    </recommendedName>
    <alternativeName>
        <fullName evidence="8">EKC/KEOPS complex subunit Tprkb</fullName>
    </alternativeName>
    <alternativeName>
        <fullName evidence="9">PRPK-binding protein</fullName>
    </alternativeName>
    <alternativeName>
        <fullName evidence="10">TP53RK-binding protein</fullName>
    </alternativeName>
</protein>
<evidence type="ECO:0000256" key="9">
    <source>
        <dbReference type="ARBA" id="ARBA00075578"/>
    </source>
</evidence>
<dbReference type="GeneID" id="102193808"/>
<comment type="similarity">
    <text evidence="3 11">Belongs to the CGI121/TPRKB family.</text>
</comment>
<reference evidence="12" key="1">
    <citation type="submission" date="2023-09" db="UniProtKB">
        <authorList>
            <consortium name="Ensembl"/>
        </authorList>
    </citation>
    <scope>IDENTIFICATION</scope>
</reference>
<dbReference type="Proteomes" id="UP000695023">
    <property type="component" value="Unplaced"/>
</dbReference>
<dbReference type="Gene3D" id="3.30.2380.10">
    <property type="entry name" value="CGI121/TPRKB"/>
    <property type="match status" value="1"/>
</dbReference>
<dbReference type="PANTHER" id="PTHR15840">
    <property type="entry name" value="CGI-121 FAMILY MEMBER"/>
    <property type="match status" value="1"/>
</dbReference>
<keyword evidence="4" id="KW-0963">Cytoplasm</keyword>
<dbReference type="RefSeq" id="XP_005725158.1">
    <property type="nucleotide sequence ID" value="XM_005725101.1"/>
</dbReference>
<evidence type="ECO:0000256" key="4">
    <source>
        <dbReference type="ARBA" id="ARBA00022490"/>
    </source>
</evidence>
<reference evidence="14 15" key="2">
    <citation type="submission" date="2025-04" db="UniProtKB">
        <authorList>
            <consortium name="RefSeq"/>
        </authorList>
    </citation>
    <scope>IDENTIFICATION</scope>
</reference>
<dbReference type="GeneTree" id="ENSGT00390000012942"/>
<evidence type="ECO:0000256" key="5">
    <source>
        <dbReference type="ARBA" id="ARBA00022694"/>
    </source>
</evidence>
<dbReference type="PANTHER" id="PTHR15840:SF10">
    <property type="entry name" value="EKC_KEOPS COMPLEX SUBUNIT TPRKB"/>
    <property type="match status" value="1"/>
</dbReference>
<dbReference type="STRING" id="303518.ENSPNYP00000007296"/>
<sequence>MHLTQKLELFPDHRVTQMLFKEVKNAAELKKSAMEGKINGALINPTMLVDPFQVLVAANKAVHLEKIEKMKTRTLYSEIIFNLSPTNNISEAFRRFGISDGDDSVLIVMVDSKDESQVVSDIAARVEGRQVPVEEISSLSDHAKIKKLYKVTPQEEKCGSLLDAVVCRMATKDVM</sequence>
<evidence type="ECO:0000256" key="3">
    <source>
        <dbReference type="ARBA" id="ARBA00005546"/>
    </source>
</evidence>
<dbReference type="NCBIfam" id="NF011465">
    <property type="entry name" value="PRK14886.1-1"/>
    <property type="match status" value="1"/>
</dbReference>
<dbReference type="GO" id="GO:0005829">
    <property type="term" value="C:cytosol"/>
    <property type="evidence" value="ECO:0007669"/>
    <property type="project" value="UniProtKB-SubCell"/>
</dbReference>
<evidence type="ECO:0000313" key="12">
    <source>
        <dbReference type="Ensembl" id="ENSPNYP00000007296.1"/>
    </source>
</evidence>
<evidence type="ECO:0000256" key="1">
    <source>
        <dbReference type="ARBA" id="ARBA00004123"/>
    </source>
</evidence>
<dbReference type="InterPro" id="IPR013926">
    <property type="entry name" value="CGI121/TPRKB"/>
</dbReference>
<accession>A0A3B4FDT6</accession>
<dbReference type="InterPro" id="IPR036504">
    <property type="entry name" value="CGI121/TPRKB_sf"/>
</dbReference>
<keyword evidence="13" id="KW-1185">Reference proteome</keyword>
<dbReference type="RefSeq" id="XP_005725157.1">
    <property type="nucleotide sequence ID" value="XM_005725100.1"/>
</dbReference>
<dbReference type="CTD" id="51002"/>
<dbReference type="GO" id="GO:0002949">
    <property type="term" value="P:tRNA threonylcarbamoyladenosine modification"/>
    <property type="evidence" value="ECO:0007669"/>
    <property type="project" value="TreeGrafter"/>
</dbReference>
<evidence type="ECO:0000256" key="6">
    <source>
        <dbReference type="ARBA" id="ARBA00023242"/>
    </source>
</evidence>
<evidence type="ECO:0000256" key="8">
    <source>
        <dbReference type="ARBA" id="ARBA00070264"/>
    </source>
</evidence>
<dbReference type="GO" id="GO:0005634">
    <property type="term" value="C:nucleus"/>
    <property type="evidence" value="ECO:0007669"/>
    <property type="project" value="UniProtKB-SubCell"/>
</dbReference>